<keyword evidence="2" id="KW-1185">Reference proteome</keyword>
<evidence type="ECO:0000313" key="2">
    <source>
        <dbReference type="Proteomes" id="UP001152607"/>
    </source>
</evidence>
<accession>A0A9W4U706</accession>
<dbReference type="PANTHER" id="PTHR38790:SF4">
    <property type="entry name" value="2EXR DOMAIN-CONTAINING PROTEIN"/>
    <property type="match status" value="1"/>
</dbReference>
<protein>
    <submittedName>
        <fullName evidence="1">Uncharacterized protein</fullName>
    </submittedName>
</protein>
<dbReference type="Proteomes" id="UP001152607">
    <property type="component" value="Unassembled WGS sequence"/>
</dbReference>
<proteinExistence type="predicted"/>
<dbReference type="AlphaFoldDB" id="A0A9W4U706"/>
<reference evidence="1" key="1">
    <citation type="submission" date="2023-01" db="EMBL/GenBank/DDBJ databases">
        <authorList>
            <person name="Van Ghelder C."/>
            <person name="Rancurel C."/>
        </authorList>
    </citation>
    <scope>NUCLEOTIDE SEQUENCE</scope>
    <source>
        <strain evidence="1">CNCM I-4278</strain>
    </source>
</reference>
<evidence type="ECO:0000313" key="1">
    <source>
        <dbReference type="EMBL" id="CAI6287271.1"/>
    </source>
</evidence>
<dbReference type="EMBL" id="CAOQHR010000001">
    <property type="protein sequence ID" value="CAI6287271.1"/>
    <property type="molecule type" value="Genomic_DNA"/>
</dbReference>
<gene>
    <name evidence="1" type="ORF">PDIGIT_LOCUS2347</name>
</gene>
<dbReference type="OrthoDB" id="3666869at2759"/>
<dbReference type="PANTHER" id="PTHR38790">
    <property type="entry name" value="2EXR DOMAIN-CONTAINING PROTEIN-RELATED"/>
    <property type="match status" value="1"/>
</dbReference>
<comment type="caution">
    <text evidence="1">The sequence shown here is derived from an EMBL/GenBank/DDBJ whole genome shotgun (WGS) entry which is preliminary data.</text>
</comment>
<organism evidence="1 2">
    <name type="scientific">Periconia digitata</name>
    <dbReference type="NCBI Taxonomy" id="1303443"/>
    <lineage>
        <taxon>Eukaryota</taxon>
        <taxon>Fungi</taxon>
        <taxon>Dikarya</taxon>
        <taxon>Ascomycota</taxon>
        <taxon>Pezizomycotina</taxon>
        <taxon>Dothideomycetes</taxon>
        <taxon>Pleosporomycetidae</taxon>
        <taxon>Pleosporales</taxon>
        <taxon>Massarineae</taxon>
        <taxon>Periconiaceae</taxon>
        <taxon>Periconia</taxon>
    </lineage>
</organism>
<sequence>MVHIVLLIANRFDSSAVPSGQQDCPSFKCLHQAASLYHSATFNQHIALIHSTNRSITKSKRTKYTMRIQPRISILDFPAEIRNRIYHFVFVRESIRFRVKGPAVGEWDTDEYGDKSNFRETVRTNAPPLYLSLLRTCRQIYQEARLVPLAGNVLDINDATVLASLDLLSLDQKAAVATVLAPVSLDAGTGDMIPNRTEQSLTLLELVKRYSAIFPNLLNLVVERHFRVVCYDGSVDAWEDYCLTNGLPDFGYSASPEDFKAFLRERHDATARRITETAFKNKPMMMEWPDLEVHYMEHYDWEGPDLVEDIGFMERLKMNLETCFCYRCHVTRVNWREDYTYDDKCVYTSEPSSYPYYIGELDLGYK</sequence>
<name>A0A9W4U706_9PLEO</name>